<keyword evidence="3" id="KW-1185">Reference proteome</keyword>
<accession>A0A2V1ILB5</accession>
<dbReference type="AlphaFoldDB" id="A0A2V1ILB5"/>
<dbReference type="Proteomes" id="UP000244905">
    <property type="component" value="Unassembled WGS sequence"/>
</dbReference>
<comment type="caution">
    <text evidence="2">The sequence shown here is derived from an EMBL/GenBank/DDBJ whole genome shotgun (WGS) entry which is preliminary data.</text>
</comment>
<keyword evidence="1" id="KW-0812">Transmembrane</keyword>
<reference evidence="3" key="1">
    <citation type="submission" date="2018-02" db="EMBL/GenBank/DDBJ databases">
        <authorList>
            <person name="Clavel T."/>
            <person name="Strowig T."/>
        </authorList>
    </citation>
    <scope>NUCLEOTIDE SEQUENCE [LARGE SCALE GENOMIC DNA]</scope>
    <source>
        <strain evidence="3">DSM 103720</strain>
    </source>
</reference>
<dbReference type="GeneID" id="82526780"/>
<proteinExistence type="predicted"/>
<feature type="transmembrane region" description="Helical" evidence="1">
    <location>
        <begin position="255"/>
        <end position="274"/>
    </location>
</feature>
<evidence type="ECO:0000313" key="3">
    <source>
        <dbReference type="Proteomes" id="UP000244905"/>
    </source>
</evidence>
<feature type="transmembrane region" description="Helical" evidence="1">
    <location>
        <begin position="194"/>
        <end position="216"/>
    </location>
</feature>
<feature type="transmembrane region" description="Helical" evidence="1">
    <location>
        <begin position="337"/>
        <end position="358"/>
    </location>
</feature>
<feature type="transmembrane region" description="Helical" evidence="1">
    <location>
        <begin position="378"/>
        <end position="400"/>
    </location>
</feature>
<protein>
    <submittedName>
        <fullName evidence="2">Uncharacterized protein</fullName>
    </submittedName>
</protein>
<feature type="transmembrane region" description="Helical" evidence="1">
    <location>
        <begin position="152"/>
        <end position="182"/>
    </location>
</feature>
<feature type="transmembrane region" description="Helical" evidence="1">
    <location>
        <begin position="280"/>
        <end position="301"/>
    </location>
</feature>
<organism evidence="2 3">
    <name type="scientific">Duncaniella muris</name>
    <dbReference type="NCBI Taxonomy" id="2094150"/>
    <lineage>
        <taxon>Bacteria</taxon>
        <taxon>Pseudomonadati</taxon>
        <taxon>Bacteroidota</taxon>
        <taxon>Bacteroidia</taxon>
        <taxon>Bacteroidales</taxon>
        <taxon>Muribaculaceae</taxon>
        <taxon>Duncaniella</taxon>
    </lineage>
</organism>
<name>A0A2V1ILB5_9BACT</name>
<keyword evidence="1" id="KW-1133">Transmembrane helix</keyword>
<gene>
    <name evidence="2" type="ORF">C5O23_10560</name>
</gene>
<dbReference type="RefSeq" id="WP_107032911.1">
    <property type="nucleotide sequence ID" value="NZ_CAORQB010000013.1"/>
</dbReference>
<sequence length="531" mass="59126">MQIKMTRQRVLLISLLSVICGLVLPYVALGDYVYWTDEAYQALSVRNYSDAPIGMLAFYIGNLWTRLAGDGLYQLRLLMVICYQISIAASCLFLYRKTGQPLLSSLLFLMLCVAARFVSLPLYGWDAGAYPFMTAFAIGLLWYMGRPGLRRIAAVGALSALMVLSRASTLAALPAILVLIIWGSRDERRRLVTVVKQSAVGLIVFAAVGCGVILLMTGGDFSVYVRAWSPDNIINRHFETGYLIWRLQECSRNVFVAYYPMALCFAGACLVGLMKRSRLAGFWTVSAVCAFLSFNFMRMYLKDDIHPFGLLQSFYILVLVLPWLYNATHDSRLRPEVARMTVVTGCVMLATVGSDGFVERPMVLTGIPLLCALMDKRLYSLLISYTGVALVSVLAMTLYVQRENLKTSTADLGGFGHLAGLSADPELTDILTLTEIAPRIEAIADKGGQYAVVGTERYIYDYIYKDTTSYNLHHFHYLDGEDELGILLELCVAYDYIFLLSGRNKSSASMLKACGFEVECEGCGFTLYHRM</sequence>
<evidence type="ECO:0000256" key="1">
    <source>
        <dbReference type="SAM" id="Phobius"/>
    </source>
</evidence>
<feature type="transmembrane region" description="Helical" evidence="1">
    <location>
        <begin position="73"/>
        <end position="95"/>
    </location>
</feature>
<dbReference type="EMBL" id="PUEC01000025">
    <property type="protein sequence ID" value="PWB01116.1"/>
    <property type="molecule type" value="Genomic_DNA"/>
</dbReference>
<feature type="transmembrane region" description="Helical" evidence="1">
    <location>
        <begin position="102"/>
        <end position="123"/>
    </location>
</feature>
<feature type="transmembrane region" description="Helical" evidence="1">
    <location>
        <begin position="308"/>
        <end position="325"/>
    </location>
</feature>
<evidence type="ECO:0000313" key="2">
    <source>
        <dbReference type="EMBL" id="PWB01116.1"/>
    </source>
</evidence>
<keyword evidence="1" id="KW-0472">Membrane</keyword>